<evidence type="ECO:0000256" key="1">
    <source>
        <dbReference type="ARBA" id="ARBA00004651"/>
    </source>
</evidence>
<proteinExistence type="inferred from homology"/>
<keyword evidence="6 10" id="KW-0812">Transmembrane</keyword>
<comment type="subcellular location">
    <subcellularLocation>
        <location evidence="1">Cell membrane</location>
        <topology evidence="1">Multi-pass membrane protein</topology>
    </subcellularLocation>
    <subcellularLocation>
        <location evidence="10">Membrane</location>
        <topology evidence="10">Multi-pass membrane protein</topology>
    </subcellularLocation>
</comment>
<evidence type="ECO:0000259" key="16">
    <source>
        <dbReference type="Pfam" id="PF20501"/>
    </source>
</evidence>
<evidence type="ECO:0000259" key="14">
    <source>
        <dbReference type="Pfam" id="PF00662"/>
    </source>
</evidence>
<dbReference type="RefSeq" id="WP_324669996.1">
    <property type="nucleotide sequence ID" value="NZ_CP141614.1"/>
</dbReference>
<feature type="transmembrane region" description="Helical" evidence="12">
    <location>
        <begin position="247"/>
        <end position="268"/>
    </location>
</feature>
<feature type="domain" description="NADH-Ubiquinone oxidoreductase (complex I) chain 5 N-terminal" evidence="14">
    <location>
        <begin position="70"/>
        <end position="115"/>
    </location>
</feature>
<keyword evidence="4" id="KW-0050">Antiport</keyword>
<dbReference type="Pfam" id="PF00662">
    <property type="entry name" value="Proton_antipo_N"/>
    <property type="match status" value="1"/>
</dbReference>
<feature type="transmembrane region" description="Helical" evidence="12">
    <location>
        <begin position="213"/>
        <end position="235"/>
    </location>
</feature>
<feature type="transmembrane region" description="Helical" evidence="12">
    <location>
        <begin position="611"/>
        <end position="627"/>
    </location>
</feature>
<evidence type="ECO:0000256" key="12">
    <source>
        <dbReference type="SAM" id="Phobius"/>
    </source>
</evidence>
<feature type="transmembrane region" description="Helical" evidence="12">
    <location>
        <begin position="168"/>
        <end position="188"/>
    </location>
</feature>
<keyword evidence="8" id="KW-0406">Ion transport</keyword>
<dbReference type="Pfam" id="PF13244">
    <property type="entry name" value="MbhD"/>
    <property type="match status" value="1"/>
</dbReference>
<keyword evidence="18" id="KW-1185">Reference proteome</keyword>
<evidence type="ECO:0000313" key="17">
    <source>
        <dbReference type="EMBL" id="WRP15590.1"/>
    </source>
</evidence>
<feature type="transmembrane region" description="Helical" evidence="12">
    <location>
        <begin position="751"/>
        <end position="769"/>
    </location>
</feature>
<keyword evidence="5" id="KW-1003">Cell membrane</keyword>
<feature type="transmembrane region" description="Helical" evidence="12">
    <location>
        <begin position="138"/>
        <end position="156"/>
    </location>
</feature>
<dbReference type="InterPro" id="IPR050616">
    <property type="entry name" value="CPA3_Na-H_Antiporter_A"/>
</dbReference>
<feature type="transmembrane region" description="Helical" evidence="12">
    <location>
        <begin position="506"/>
        <end position="526"/>
    </location>
</feature>
<dbReference type="Pfam" id="PF00361">
    <property type="entry name" value="Proton_antipo_M"/>
    <property type="match status" value="1"/>
</dbReference>
<dbReference type="InterPro" id="IPR025383">
    <property type="entry name" value="MrpA_C/MbhD"/>
</dbReference>
<feature type="transmembrane region" description="Helical" evidence="12">
    <location>
        <begin position="372"/>
        <end position="394"/>
    </location>
</feature>
<dbReference type="Pfam" id="PF20501">
    <property type="entry name" value="MbhE"/>
    <property type="match status" value="1"/>
</dbReference>
<feature type="domain" description="MrpA C-terminal/MbhD" evidence="15">
    <location>
        <begin position="616"/>
        <end position="679"/>
    </location>
</feature>
<evidence type="ECO:0000256" key="11">
    <source>
        <dbReference type="SAM" id="MobiDB-lite"/>
    </source>
</evidence>
<accession>A0ABZ1BT00</accession>
<evidence type="ECO:0000256" key="8">
    <source>
        <dbReference type="ARBA" id="ARBA00023065"/>
    </source>
</evidence>
<feature type="transmembrane region" description="Helical" evidence="12">
    <location>
        <begin position="696"/>
        <end position="718"/>
    </location>
</feature>
<dbReference type="InterPro" id="IPR046806">
    <property type="entry name" value="MrpA_C/MbhE"/>
</dbReference>
<evidence type="ECO:0000256" key="5">
    <source>
        <dbReference type="ARBA" id="ARBA00022475"/>
    </source>
</evidence>
<evidence type="ECO:0000259" key="13">
    <source>
        <dbReference type="Pfam" id="PF00361"/>
    </source>
</evidence>
<evidence type="ECO:0000256" key="3">
    <source>
        <dbReference type="ARBA" id="ARBA00022448"/>
    </source>
</evidence>
<feature type="transmembrane region" description="Helical" evidence="12">
    <location>
        <begin position="77"/>
        <end position="102"/>
    </location>
</feature>
<evidence type="ECO:0000256" key="6">
    <source>
        <dbReference type="ARBA" id="ARBA00022692"/>
    </source>
</evidence>
<feature type="transmembrane region" description="Helical" evidence="12">
    <location>
        <begin position="657"/>
        <end position="675"/>
    </location>
</feature>
<feature type="region of interest" description="Disordered" evidence="11">
    <location>
        <begin position="793"/>
        <end position="818"/>
    </location>
</feature>
<feature type="transmembrane region" description="Helical" evidence="12">
    <location>
        <begin position="114"/>
        <end position="132"/>
    </location>
</feature>
<keyword evidence="3" id="KW-0813">Transport</keyword>
<feature type="transmembrane region" description="Helical" evidence="12">
    <location>
        <begin position="634"/>
        <end position="651"/>
    </location>
</feature>
<comment type="similarity">
    <text evidence="2">Belongs to the CPA3 antiporters (TC 2.A.63) subunit A family.</text>
</comment>
<feature type="transmembrane region" description="Helical" evidence="12">
    <location>
        <begin position="302"/>
        <end position="321"/>
    </location>
</feature>
<feature type="transmembrane region" description="Helical" evidence="12">
    <location>
        <begin position="32"/>
        <end position="57"/>
    </location>
</feature>
<keyword evidence="9 12" id="KW-0472">Membrane</keyword>
<keyword evidence="7 12" id="KW-1133">Transmembrane helix</keyword>
<evidence type="ECO:0000259" key="15">
    <source>
        <dbReference type="Pfam" id="PF13244"/>
    </source>
</evidence>
<name>A0ABZ1BT00_9FIRM</name>
<dbReference type="PANTHER" id="PTHR43373:SF1">
    <property type="entry name" value="NA(+)_H(+) ANTIPORTER SUBUNIT A"/>
    <property type="match status" value="1"/>
</dbReference>
<dbReference type="InterPro" id="IPR001516">
    <property type="entry name" value="Proton_antipo_N"/>
</dbReference>
<reference evidence="18" key="1">
    <citation type="submission" date="2023-12" db="EMBL/GenBank/DDBJ databases">
        <title>Novel isolates from deep terrestrial aquifers shed light on the physiology and ecology of the class Limnochordia.</title>
        <authorList>
            <person name="Karnachuk O.V."/>
            <person name="Lukina A.P."/>
            <person name="Avakyan M.R."/>
            <person name="Kadnikov V."/>
            <person name="Begmatov S."/>
            <person name="Beletsky A.V."/>
            <person name="Mardanov A.V."/>
            <person name="Ravin N.V."/>
        </authorList>
    </citation>
    <scope>NUCLEOTIDE SEQUENCE [LARGE SCALE GENOMIC DNA]</scope>
    <source>
        <strain evidence="18">LN</strain>
    </source>
</reference>
<dbReference type="InterPro" id="IPR001750">
    <property type="entry name" value="ND/Mrp_TM"/>
</dbReference>
<evidence type="ECO:0000256" key="9">
    <source>
        <dbReference type="ARBA" id="ARBA00023136"/>
    </source>
</evidence>
<feature type="transmembrane region" description="Helical" evidence="12">
    <location>
        <begin position="414"/>
        <end position="442"/>
    </location>
</feature>
<evidence type="ECO:0000313" key="18">
    <source>
        <dbReference type="Proteomes" id="UP001333102"/>
    </source>
</evidence>
<feature type="compositionally biased region" description="Low complexity" evidence="11">
    <location>
        <begin position="796"/>
        <end position="812"/>
    </location>
</feature>
<dbReference type="Proteomes" id="UP001333102">
    <property type="component" value="Chromosome"/>
</dbReference>
<dbReference type="EMBL" id="CP141614">
    <property type="protein sequence ID" value="WRP15590.1"/>
    <property type="molecule type" value="Genomic_DNA"/>
</dbReference>
<sequence length="818" mass="85556">MRASTWLTIILIAPFVASALAPLLARRVASRWVGVASAAVALAAALALASALPQVAAGESLSATWRWVPALGVEIRLVLDGFSLFFALIVTGMGTLILLYASAYLGPDEDHGRFFAYMLAFMGAMLGVVLSSNLAVLYVFWELTSVTSFLLIGYWYHKEGSRYGAQKALLITAGGGLAMLLGFVLLYVEAGTFDLAGLSTQATQIRQSPRYPLITALVLAGAFAKSAQVPFHIWLPNAMEAPTPVSAFLHSATMVKAGLYLVARMVGVLGGTELWTWLVTGVGLASLVWGAALALRQTDLKALMANSTVSQLGLIMSLLGIATPAALAAAVFHTLNHAIFKGSLFLVTGIVEHETGTRDVRRLRGLARSMPLTAAAAGLASLALAGVPPLNGFVSKEMFFEAAWHFGHDRAGLAWLAPALAVLGSSFTMVYALLFFHGVFLARGGSSHDGAGHDPGWSLLGPPLLLGGLALVVGVGPQLVSGALLTPATSALAGAWTSVEAGLWHGLTPALAMSGAALAAGLAGYATRHRWVAGLPQMPPALRLDTWYDGFVRQLPAVADRLTRAHVTGRLSDHLGSLVAAVLLLWGYVILRLWGLEWRSASLGAIEPFDVALTGVMAASALATLAVRSRLGMAAALGGVGMPMAVLFVSLRAPDLALTQLIVESIALVLFVLAFRHLPPLVHRPVGTCRRAASAALSIGFGLSMATLTLIFTSHRVWPSIAPFFLETSLPLGGGRNVVNVILVDFRGLDTLGEITVLAIAALAVAGLMRRPARRHGAGPDERLAFPPLVTEDLSDAAPSSNAAPSSKVASPGGLERA</sequence>
<feature type="transmembrane region" description="Helical" evidence="12">
    <location>
        <begin position="571"/>
        <end position="591"/>
    </location>
</feature>
<dbReference type="PRINTS" id="PR01434">
    <property type="entry name" value="NADHDHGNASE5"/>
</dbReference>
<feature type="transmembrane region" description="Helical" evidence="12">
    <location>
        <begin position="274"/>
        <end position="295"/>
    </location>
</feature>
<protein>
    <submittedName>
        <fullName evidence="17">Hydrogen gas-evolving membrane-bound hydrogenase subunit E</fullName>
    </submittedName>
</protein>
<organism evidence="17 18">
    <name type="scientific">Geochorda subterranea</name>
    <dbReference type="NCBI Taxonomy" id="3109564"/>
    <lineage>
        <taxon>Bacteria</taxon>
        <taxon>Bacillati</taxon>
        <taxon>Bacillota</taxon>
        <taxon>Limnochordia</taxon>
        <taxon>Limnochordales</taxon>
        <taxon>Geochordaceae</taxon>
        <taxon>Geochorda</taxon>
    </lineage>
</organism>
<dbReference type="PANTHER" id="PTHR43373">
    <property type="entry name" value="NA(+)/H(+) ANTIPORTER SUBUNIT"/>
    <property type="match status" value="1"/>
</dbReference>
<evidence type="ECO:0000256" key="2">
    <source>
        <dbReference type="ARBA" id="ARBA00008483"/>
    </source>
</evidence>
<evidence type="ECO:0000256" key="4">
    <source>
        <dbReference type="ARBA" id="ARBA00022449"/>
    </source>
</evidence>
<feature type="domain" description="NADH:quinone oxidoreductase/Mrp antiporter transmembrane" evidence="13">
    <location>
        <begin position="131"/>
        <end position="409"/>
    </location>
</feature>
<evidence type="ECO:0000256" key="10">
    <source>
        <dbReference type="RuleBase" id="RU000320"/>
    </source>
</evidence>
<evidence type="ECO:0000256" key="7">
    <source>
        <dbReference type="ARBA" id="ARBA00022989"/>
    </source>
</evidence>
<feature type="domain" description="MrpA C-terminal/MbhE" evidence="16">
    <location>
        <begin position="690"/>
        <end position="773"/>
    </location>
</feature>
<feature type="transmembrane region" description="Helical" evidence="12">
    <location>
        <begin position="463"/>
        <end position="486"/>
    </location>
</feature>
<feature type="transmembrane region" description="Helical" evidence="12">
    <location>
        <begin position="6"/>
        <end position="25"/>
    </location>
</feature>
<gene>
    <name evidence="17" type="primary">mbhE</name>
    <name evidence="17" type="ORF">VLY81_05355</name>
</gene>